<dbReference type="InterPro" id="IPR015855">
    <property type="entry name" value="ABC_transpr_MalK-like"/>
</dbReference>
<dbReference type="PROSITE" id="PS00211">
    <property type="entry name" value="ABC_TRANSPORTER_1"/>
    <property type="match status" value="1"/>
</dbReference>
<evidence type="ECO:0000256" key="3">
    <source>
        <dbReference type="ARBA" id="ARBA00022741"/>
    </source>
</evidence>
<dbReference type="InterPro" id="IPR003593">
    <property type="entry name" value="AAA+_ATPase"/>
</dbReference>
<dbReference type="GO" id="GO:0005524">
    <property type="term" value="F:ATP binding"/>
    <property type="evidence" value="ECO:0007669"/>
    <property type="project" value="UniProtKB-KW"/>
</dbReference>
<evidence type="ECO:0000313" key="6">
    <source>
        <dbReference type="EMBL" id="RWR15498.1"/>
    </source>
</evidence>
<evidence type="ECO:0000256" key="2">
    <source>
        <dbReference type="ARBA" id="ARBA00022448"/>
    </source>
</evidence>
<dbReference type="Pfam" id="PF17912">
    <property type="entry name" value="OB_MalK"/>
    <property type="match status" value="1"/>
</dbReference>
<dbReference type="Gene3D" id="2.40.50.100">
    <property type="match status" value="1"/>
</dbReference>
<dbReference type="EMBL" id="SAUW01000001">
    <property type="protein sequence ID" value="RWR15498.1"/>
    <property type="molecule type" value="Genomic_DNA"/>
</dbReference>
<organism evidence="6 7">
    <name type="scientific">Paenirhodobacter populi</name>
    <dbReference type="NCBI Taxonomy" id="2306993"/>
    <lineage>
        <taxon>Bacteria</taxon>
        <taxon>Pseudomonadati</taxon>
        <taxon>Pseudomonadota</taxon>
        <taxon>Alphaproteobacteria</taxon>
        <taxon>Rhodobacterales</taxon>
        <taxon>Rhodobacter group</taxon>
        <taxon>Paenirhodobacter</taxon>
    </lineage>
</organism>
<dbReference type="Proteomes" id="UP000285710">
    <property type="component" value="Unassembled WGS sequence"/>
</dbReference>
<reference evidence="6 7" key="2">
    <citation type="submission" date="2019-01" db="EMBL/GenBank/DDBJ databases">
        <authorList>
            <person name="Li Y."/>
        </authorList>
    </citation>
    <scope>NUCLEOTIDE SEQUENCE [LARGE SCALE GENOMIC DNA]</scope>
    <source>
        <strain evidence="6 7">2D-5</strain>
    </source>
</reference>
<dbReference type="PANTHER" id="PTHR43875">
    <property type="entry name" value="MALTODEXTRIN IMPORT ATP-BINDING PROTEIN MSMX"/>
    <property type="match status" value="1"/>
</dbReference>
<keyword evidence="3" id="KW-0547">Nucleotide-binding</keyword>
<dbReference type="Gene3D" id="2.40.50.140">
    <property type="entry name" value="Nucleic acid-binding proteins"/>
    <property type="match status" value="1"/>
</dbReference>
<dbReference type="FunFam" id="3.40.50.300:FF:000042">
    <property type="entry name" value="Maltose/maltodextrin ABC transporter, ATP-binding protein"/>
    <property type="match status" value="1"/>
</dbReference>
<dbReference type="Gene3D" id="3.40.50.300">
    <property type="entry name" value="P-loop containing nucleotide triphosphate hydrolases"/>
    <property type="match status" value="1"/>
</dbReference>
<dbReference type="InterPro" id="IPR012340">
    <property type="entry name" value="NA-bd_OB-fold"/>
</dbReference>
<dbReference type="Pfam" id="PF00005">
    <property type="entry name" value="ABC_tran"/>
    <property type="match status" value="1"/>
</dbReference>
<dbReference type="SMART" id="SM00382">
    <property type="entry name" value="AAA"/>
    <property type="match status" value="1"/>
</dbReference>
<dbReference type="GO" id="GO:0055052">
    <property type="term" value="C:ATP-binding cassette (ABC) transporter complex, substrate-binding subunit-containing"/>
    <property type="evidence" value="ECO:0007669"/>
    <property type="project" value="TreeGrafter"/>
</dbReference>
<dbReference type="PANTHER" id="PTHR43875:SF1">
    <property type="entry name" value="OSMOPROTECTIVE COMPOUNDS UPTAKE ATP-BINDING PROTEIN GGTA"/>
    <property type="match status" value="1"/>
</dbReference>
<feature type="domain" description="ABC transporter" evidence="5">
    <location>
        <begin position="4"/>
        <end position="234"/>
    </location>
</feature>
<dbReference type="GO" id="GO:0016887">
    <property type="term" value="F:ATP hydrolysis activity"/>
    <property type="evidence" value="ECO:0007669"/>
    <property type="project" value="InterPro"/>
</dbReference>
<dbReference type="CDD" id="cd03301">
    <property type="entry name" value="ABC_MalK_N"/>
    <property type="match status" value="1"/>
</dbReference>
<name>A0A443J4L5_9RHOB</name>
<keyword evidence="7" id="KW-1185">Reference proteome</keyword>
<dbReference type="InterPro" id="IPR027417">
    <property type="entry name" value="P-loop_NTPase"/>
</dbReference>
<evidence type="ECO:0000259" key="5">
    <source>
        <dbReference type="PROSITE" id="PS50893"/>
    </source>
</evidence>
<dbReference type="AlphaFoldDB" id="A0A443J4L5"/>
<dbReference type="NCBIfam" id="NF008653">
    <property type="entry name" value="PRK11650.1"/>
    <property type="match status" value="1"/>
</dbReference>
<dbReference type="SUPFAM" id="SSF52540">
    <property type="entry name" value="P-loop containing nucleoside triphosphate hydrolases"/>
    <property type="match status" value="1"/>
</dbReference>
<proteinExistence type="inferred from homology"/>
<keyword evidence="4 6" id="KW-0067">ATP-binding</keyword>
<evidence type="ECO:0000256" key="1">
    <source>
        <dbReference type="ARBA" id="ARBA00005417"/>
    </source>
</evidence>
<dbReference type="PROSITE" id="PS50893">
    <property type="entry name" value="ABC_TRANSPORTER_2"/>
    <property type="match status" value="1"/>
</dbReference>
<dbReference type="InterPro" id="IPR047641">
    <property type="entry name" value="ABC_transpr_MalK/UgpC-like"/>
</dbReference>
<comment type="caution">
    <text evidence="6">The sequence shown here is derived from an EMBL/GenBank/DDBJ whole genome shotgun (WGS) entry which is preliminary data.</text>
</comment>
<dbReference type="GO" id="GO:0140359">
    <property type="term" value="F:ABC-type transporter activity"/>
    <property type="evidence" value="ECO:0007669"/>
    <property type="project" value="InterPro"/>
</dbReference>
<dbReference type="InterPro" id="IPR003439">
    <property type="entry name" value="ABC_transporter-like_ATP-bd"/>
</dbReference>
<comment type="similarity">
    <text evidence="1">Belongs to the ABC transporter superfamily.</text>
</comment>
<evidence type="ECO:0000256" key="4">
    <source>
        <dbReference type="ARBA" id="ARBA00022840"/>
    </source>
</evidence>
<sequence>MARISLENLSKSYGAMTVIRDIDLRIDDGEMLVLVGPSGCGKSTLLRMIAGLETVSSGAIRIDGKKVNDIDPRDRDIAMVFQSYALYPHKTVFENITFGLKMRHMRREEIRKRADDASAALGLDQYLDRYPGQLSGGQRQRVAMGRALVREPKAFLFDEPLSNLDAQLRVQMRMEIRALQRKLGVTSVYVTHDQIEAMTMGDRIAVMQGGDIVQVGAPLEIYDRPANAFVATFIGSPAINLFDARISEDGQSAVTPGALALPVVGAAVTAGAPVRVGIRPEHLRIAPEGTPAVVEAVEQTGLDTLLIARAGDTALRVLIRDRQYLRIGEEVRLASSPGDVHVFTPEGAALR</sequence>
<dbReference type="RefSeq" id="WP_128268528.1">
    <property type="nucleotide sequence ID" value="NZ_SAUW01000001.1"/>
</dbReference>
<dbReference type="SUPFAM" id="SSF50331">
    <property type="entry name" value="MOP-like"/>
    <property type="match status" value="1"/>
</dbReference>
<dbReference type="GO" id="GO:0008643">
    <property type="term" value="P:carbohydrate transport"/>
    <property type="evidence" value="ECO:0007669"/>
    <property type="project" value="InterPro"/>
</dbReference>
<dbReference type="InterPro" id="IPR017871">
    <property type="entry name" value="ABC_transporter-like_CS"/>
</dbReference>
<protein>
    <submittedName>
        <fullName evidence="6">sn-glycerol-3-phosphate ABC transporter ATP-binding protein UgpC</fullName>
    </submittedName>
</protein>
<gene>
    <name evidence="6" type="primary">ugpC</name>
    <name evidence="6" type="ORF">D2T33_01085</name>
</gene>
<keyword evidence="2" id="KW-0813">Transport</keyword>
<dbReference type="InterPro" id="IPR040582">
    <property type="entry name" value="OB_MalK-like"/>
</dbReference>
<accession>A0A443J4L5</accession>
<evidence type="ECO:0000313" key="7">
    <source>
        <dbReference type="Proteomes" id="UP000285710"/>
    </source>
</evidence>
<reference evidence="6 7" key="1">
    <citation type="submission" date="2019-01" db="EMBL/GenBank/DDBJ databases">
        <title>Sinorhodobacter populi sp. nov. isolated from the symptomatic bark tissue of Populus euramericana canker.</title>
        <authorList>
            <person name="Xu G."/>
        </authorList>
    </citation>
    <scope>NUCLEOTIDE SEQUENCE [LARGE SCALE GENOMIC DNA]</scope>
    <source>
        <strain evidence="6 7">2D-5</strain>
    </source>
</reference>
<dbReference type="InterPro" id="IPR008995">
    <property type="entry name" value="Mo/tungstate-bd_C_term_dom"/>
</dbReference>